<feature type="region of interest" description="Disordered" evidence="4">
    <location>
        <begin position="1"/>
        <end position="21"/>
    </location>
</feature>
<dbReference type="Proteomes" id="UP001412067">
    <property type="component" value="Unassembled WGS sequence"/>
</dbReference>
<dbReference type="SUPFAM" id="SSF48592">
    <property type="entry name" value="GroEL equatorial domain-like"/>
    <property type="match status" value="1"/>
</dbReference>
<accession>A0ABR2LQL0</accession>
<name>A0ABR2LQL0_9ASPA</name>
<dbReference type="InterPro" id="IPR027413">
    <property type="entry name" value="GROEL-like_equatorial_sf"/>
</dbReference>
<dbReference type="Gene3D" id="1.10.560.10">
    <property type="entry name" value="GroEL-like equatorial domain"/>
    <property type="match status" value="1"/>
</dbReference>
<evidence type="ECO:0000256" key="2">
    <source>
        <dbReference type="ARBA" id="ARBA00022840"/>
    </source>
</evidence>
<keyword evidence="1" id="KW-0547">Nucleotide-binding</keyword>
<proteinExistence type="predicted"/>
<dbReference type="InterPro" id="IPR017998">
    <property type="entry name" value="Chaperone_TCP-1"/>
</dbReference>
<organism evidence="5 6">
    <name type="scientific">Platanthera guangdongensis</name>
    <dbReference type="NCBI Taxonomy" id="2320717"/>
    <lineage>
        <taxon>Eukaryota</taxon>
        <taxon>Viridiplantae</taxon>
        <taxon>Streptophyta</taxon>
        <taxon>Embryophyta</taxon>
        <taxon>Tracheophyta</taxon>
        <taxon>Spermatophyta</taxon>
        <taxon>Magnoliopsida</taxon>
        <taxon>Liliopsida</taxon>
        <taxon>Asparagales</taxon>
        <taxon>Orchidaceae</taxon>
        <taxon>Orchidoideae</taxon>
        <taxon>Orchideae</taxon>
        <taxon>Orchidinae</taxon>
        <taxon>Platanthera</taxon>
    </lineage>
</organism>
<evidence type="ECO:0000313" key="6">
    <source>
        <dbReference type="Proteomes" id="UP001412067"/>
    </source>
</evidence>
<dbReference type="InterPro" id="IPR002423">
    <property type="entry name" value="Cpn60/GroEL/TCP-1"/>
</dbReference>
<evidence type="ECO:0000313" key="5">
    <source>
        <dbReference type="EMBL" id="KAK8947798.1"/>
    </source>
</evidence>
<dbReference type="Pfam" id="PF00118">
    <property type="entry name" value="Cpn60_TCP1"/>
    <property type="match status" value="1"/>
</dbReference>
<keyword evidence="2" id="KW-0067">ATP-binding</keyword>
<dbReference type="PANTHER" id="PTHR11353">
    <property type="entry name" value="CHAPERONIN"/>
    <property type="match status" value="1"/>
</dbReference>
<evidence type="ECO:0000256" key="4">
    <source>
        <dbReference type="SAM" id="MobiDB-lite"/>
    </source>
</evidence>
<protein>
    <submittedName>
        <fullName evidence="5">T-complex protein 1 subunit alpha</fullName>
    </submittedName>
</protein>
<reference evidence="5 6" key="1">
    <citation type="journal article" date="2022" name="Nat. Plants">
        <title>Genomes of leafy and leafless Platanthera orchids illuminate the evolution of mycoheterotrophy.</title>
        <authorList>
            <person name="Li M.H."/>
            <person name="Liu K.W."/>
            <person name="Li Z."/>
            <person name="Lu H.C."/>
            <person name="Ye Q.L."/>
            <person name="Zhang D."/>
            <person name="Wang J.Y."/>
            <person name="Li Y.F."/>
            <person name="Zhong Z.M."/>
            <person name="Liu X."/>
            <person name="Yu X."/>
            <person name="Liu D.K."/>
            <person name="Tu X.D."/>
            <person name="Liu B."/>
            <person name="Hao Y."/>
            <person name="Liao X.Y."/>
            <person name="Jiang Y.T."/>
            <person name="Sun W.H."/>
            <person name="Chen J."/>
            <person name="Chen Y.Q."/>
            <person name="Ai Y."/>
            <person name="Zhai J.W."/>
            <person name="Wu S.S."/>
            <person name="Zhou Z."/>
            <person name="Hsiao Y.Y."/>
            <person name="Wu W.L."/>
            <person name="Chen Y.Y."/>
            <person name="Lin Y.F."/>
            <person name="Hsu J.L."/>
            <person name="Li C.Y."/>
            <person name="Wang Z.W."/>
            <person name="Zhao X."/>
            <person name="Zhong W.Y."/>
            <person name="Ma X.K."/>
            <person name="Ma L."/>
            <person name="Huang J."/>
            <person name="Chen G.Z."/>
            <person name="Huang M.Z."/>
            <person name="Huang L."/>
            <person name="Peng D.H."/>
            <person name="Luo Y.B."/>
            <person name="Zou S.Q."/>
            <person name="Chen S.P."/>
            <person name="Lan S."/>
            <person name="Tsai W.C."/>
            <person name="Van de Peer Y."/>
            <person name="Liu Z.J."/>
        </authorList>
    </citation>
    <scope>NUCLEOTIDE SEQUENCE [LARGE SCALE GENOMIC DNA]</scope>
    <source>
        <strain evidence="5">Lor288</strain>
    </source>
</reference>
<keyword evidence="3" id="KW-0143">Chaperone</keyword>
<keyword evidence="6" id="KW-1185">Reference proteome</keyword>
<sequence>MAIVSQMPDIFGDRQSGQDVRTQNGTALTTLPSFTSSPACSPLHFYFSLLMSRSDGMPSGSQHREVIARPCWVGQVDDIGDVTITNDGATILKMREVEHPAAKVLVQLSELQDREVGDDLCSFCCCRISQALFCPLYGGSWAIGSNPKRNQKAKKPNDGTAPVRYRRALCGQVVVAQELPLKVMPLVELKLEKAHWLPFNEALHGECTLKPPFVWGGECSMGIALATSLGLWKVQARHATLTYCC</sequence>
<gene>
    <name evidence="5" type="primary">CCT1</name>
    <name evidence="5" type="ORF">KSP40_PGU002036</name>
</gene>
<comment type="caution">
    <text evidence="5">The sequence shown here is derived from an EMBL/GenBank/DDBJ whole genome shotgun (WGS) entry which is preliminary data.</text>
</comment>
<evidence type="ECO:0000256" key="1">
    <source>
        <dbReference type="ARBA" id="ARBA00022741"/>
    </source>
</evidence>
<dbReference type="EMBL" id="JBBWWR010000016">
    <property type="protein sequence ID" value="KAK8947798.1"/>
    <property type="molecule type" value="Genomic_DNA"/>
</dbReference>
<evidence type="ECO:0000256" key="3">
    <source>
        <dbReference type="ARBA" id="ARBA00023186"/>
    </source>
</evidence>